<evidence type="ECO:0000256" key="2">
    <source>
        <dbReference type="SAM" id="SignalP"/>
    </source>
</evidence>
<dbReference type="RefSeq" id="WP_249915704.1">
    <property type="nucleotide sequence ID" value="NZ_JAMGBB010000001.1"/>
</dbReference>
<keyword evidence="4" id="KW-1185">Reference proteome</keyword>
<gene>
    <name evidence="3" type="ORF">LZ518_09230</name>
</gene>
<keyword evidence="1 2" id="KW-0732">Signal</keyword>
<dbReference type="SUPFAM" id="SSF89392">
    <property type="entry name" value="Prokaryotic lipoproteins and lipoprotein localization factors"/>
    <property type="match status" value="1"/>
</dbReference>
<dbReference type="Pfam" id="PF09865">
    <property type="entry name" value="DUF2092"/>
    <property type="match status" value="1"/>
</dbReference>
<evidence type="ECO:0000313" key="3">
    <source>
        <dbReference type="EMBL" id="MCL6741309.1"/>
    </source>
</evidence>
<feature type="chain" id="PRO_5045562231" evidence="2">
    <location>
        <begin position="26"/>
        <end position="274"/>
    </location>
</feature>
<dbReference type="Proteomes" id="UP001165383">
    <property type="component" value="Unassembled WGS sequence"/>
</dbReference>
<accession>A0ABT0SA81</accession>
<reference evidence="3" key="1">
    <citation type="submission" date="2022-05" db="EMBL/GenBank/DDBJ databases">
        <authorList>
            <person name="Jo J.-H."/>
            <person name="Im W.-T."/>
        </authorList>
    </citation>
    <scope>NUCLEOTIDE SEQUENCE</scope>
    <source>
        <strain evidence="3">RB56-2</strain>
    </source>
</reference>
<protein>
    <submittedName>
        <fullName evidence="3">DUF2092 domain-containing protein</fullName>
    </submittedName>
</protein>
<dbReference type="InterPro" id="IPR019207">
    <property type="entry name" value="DUF2092"/>
</dbReference>
<dbReference type="Gene3D" id="2.50.20.10">
    <property type="entry name" value="Lipoprotein localisation LolA/LolB/LppX"/>
    <property type="match status" value="1"/>
</dbReference>
<comment type="caution">
    <text evidence="3">The sequence shown here is derived from an EMBL/GenBank/DDBJ whole genome shotgun (WGS) entry which is preliminary data.</text>
</comment>
<proteinExistence type="predicted"/>
<evidence type="ECO:0000256" key="1">
    <source>
        <dbReference type="ARBA" id="ARBA00022729"/>
    </source>
</evidence>
<evidence type="ECO:0000313" key="4">
    <source>
        <dbReference type="Proteomes" id="UP001165383"/>
    </source>
</evidence>
<organism evidence="3 4">
    <name type="scientific">Sphingomonas brevis</name>
    <dbReference type="NCBI Taxonomy" id="2908206"/>
    <lineage>
        <taxon>Bacteria</taxon>
        <taxon>Pseudomonadati</taxon>
        <taxon>Pseudomonadota</taxon>
        <taxon>Alphaproteobacteria</taxon>
        <taxon>Sphingomonadales</taxon>
        <taxon>Sphingomonadaceae</taxon>
        <taxon>Sphingomonas</taxon>
    </lineage>
</organism>
<sequence>MSRLPRTAIGIGLALALATVQGAAAQDPGQRSGVAMPQYAQEDPIANEGVIEDGAIDALKEMSAFLMTANTLGITSQGSLDVVTNDGQRIQLDGVTTYKARKPAGFVVDYQSDIKSRRFIYDGKTFTVFSPKLGYYASVPAPATNKEVLDTIYAKFGIQLPLEDLFRWGDGTSADRLAALKSAYEVGSATIDGVETDHFAFREADVDWEVWVQKGDQPWPRKLVIVDRTDPARPTFTARLTWQLNPTYTDADFTFVPDANAKRIQIATYKGSGE</sequence>
<dbReference type="InterPro" id="IPR029046">
    <property type="entry name" value="LolA/LolB/LppX"/>
</dbReference>
<feature type="signal peptide" evidence="2">
    <location>
        <begin position="1"/>
        <end position="25"/>
    </location>
</feature>
<name>A0ABT0SA81_9SPHN</name>
<dbReference type="EMBL" id="JAMGBB010000001">
    <property type="protein sequence ID" value="MCL6741309.1"/>
    <property type="molecule type" value="Genomic_DNA"/>
</dbReference>